<keyword evidence="2" id="KW-0813">Transport</keyword>
<sequence>MLRGVWVVTKDNGYVPISRRFPLAERKHRKQSAATAWSCAVPDDVELGSALVEQTKAASEYNNSNSPLYEQVVEVCPRVWPMVVLESSHHLVAVLPLVPQEALTRYEGLKKEAVERGVGLRHHDALASILQPLPSVLLAMEVATGLGRIISGVEKQQVTGNWEETYDKAYQFILDGIPAGVVLETSGESLEVMFNPQSPKNTRRRWF</sequence>
<keyword evidence="7" id="KW-1185">Reference proteome</keyword>
<dbReference type="GO" id="GO:0005764">
    <property type="term" value="C:lysosome"/>
    <property type="evidence" value="ECO:0007669"/>
    <property type="project" value="TreeGrafter"/>
</dbReference>
<evidence type="ECO:0000256" key="5">
    <source>
        <dbReference type="ARBA" id="ARBA00029433"/>
    </source>
</evidence>
<comment type="subcellular location">
    <subcellularLocation>
        <location evidence="5">Endomembrane system</location>
        <topology evidence="5">Peripheral membrane protein</topology>
        <orientation evidence="5">Cytoplasmic side</orientation>
    </subcellularLocation>
</comment>
<gene>
    <name evidence="6" type="ORF">A3770_03p21390</name>
</gene>
<evidence type="ECO:0000256" key="2">
    <source>
        <dbReference type="ARBA" id="ARBA00022448"/>
    </source>
</evidence>
<evidence type="ECO:0000313" key="6">
    <source>
        <dbReference type="EMBL" id="QDZ19621.1"/>
    </source>
</evidence>
<dbReference type="GO" id="GO:0030119">
    <property type="term" value="C:AP-type membrane coat adaptor complex"/>
    <property type="evidence" value="ECO:0007669"/>
    <property type="project" value="TreeGrafter"/>
</dbReference>
<keyword evidence="3" id="KW-0653">Protein transport</keyword>
<dbReference type="GO" id="GO:0005829">
    <property type="term" value="C:cytosol"/>
    <property type="evidence" value="ECO:0007669"/>
    <property type="project" value="TreeGrafter"/>
</dbReference>
<dbReference type="GO" id="GO:0015031">
    <property type="term" value="P:protein transport"/>
    <property type="evidence" value="ECO:0007669"/>
    <property type="project" value="UniProtKB-KW"/>
</dbReference>
<organism evidence="6 7">
    <name type="scientific">Chloropicon primus</name>
    <dbReference type="NCBI Taxonomy" id="1764295"/>
    <lineage>
        <taxon>Eukaryota</taxon>
        <taxon>Viridiplantae</taxon>
        <taxon>Chlorophyta</taxon>
        <taxon>Chloropicophyceae</taxon>
        <taxon>Chloropicales</taxon>
        <taxon>Chloropicaceae</taxon>
        <taxon>Chloropicon</taxon>
    </lineage>
</organism>
<dbReference type="PANTHER" id="PTHR16082:SF2">
    <property type="entry name" value="AP-5 COMPLEX SUBUNIT MU-1"/>
    <property type="match status" value="1"/>
</dbReference>
<evidence type="ECO:0000256" key="1">
    <source>
        <dbReference type="ARBA" id="ARBA00005324"/>
    </source>
</evidence>
<dbReference type="GO" id="GO:0016197">
    <property type="term" value="P:endosomal transport"/>
    <property type="evidence" value="ECO:0007669"/>
    <property type="project" value="TreeGrafter"/>
</dbReference>
<evidence type="ECO:0000313" key="7">
    <source>
        <dbReference type="Proteomes" id="UP000316726"/>
    </source>
</evidence>
<dbReference type="AlphaFoldDB" id="A0A5B8MH64"/>
<protein>
    <submittedName>
        <fullName evidence="6">Uncharacterized protein</fullName>
    </submittedName>
</protein>
<dbReference type="EMBL" id="CP031036">
    <property type="protein sequence ID" value="QDZ19621.1"/>
    <property type="molecule type" value="Genomic_DNA"/>
</dbReference>
<name>A0A5B8MH64_9CHLO</name>
<dbReference type="PANTHER" id="PTHR16082">
    <property type="entry name" value="AP-5 COMPLEX SUBUNIT MU-1"/>
    <property type="match status" value="1"/>
</dbReference>
<comment type="similarity">
    <text evidence="1">Belongs to the adaptor complexes medium subunit family.</text>
</comment>
<reference evidence="6 7" key="1">
    <citation type="submission" date="2018-07" db="EMBL/GenBank/DDBJ databases">
        <title>The complete nuclear genome of the prasinophyte Chloropicon primus (CCMP1205).</title>
        <authorList>
            <person name="Pombert J.-F."/>
            <person name="Otis C."/>
            <person name="Turmel M."/>
            <person name="Lemieux C."/>
        </authorList>
    </citation>
    <scope>NUCLEOTIDE SEQUENCE [LARGE SCALE GENOMIC DNA]</scope>
    <source>
        <strain evidence="6 7">CCMP1205</strain>
    </source>
</reference>
<keyword evidence="4" id="KW-0472">Membrane</keyword>
<proteinExistence type="inferred from homology"/>
<accession>A0A5B8MH64</accession>
<dbReference type="InterPro" id="IPR039591">
    <property type="entry name" value="AP5M1"/>
</dbReference>
<evidence type="ECO:0000256" key="4">
    <source>
        <dbReference type="ARBA" id="ARBA00023136"/>
    </source>
</evidence>
<dbReference type="Proteomes" id="UP000316726">
    <property type="component" value="Chromosome 3"/>
</dbReference>
<dbReference type="GO" id="GO:0005770">
    <property type="term" value="C:late endosome"/>
    <property type="evidence" value="ECO:0007669"/>
    <property type="project" value="TreeGrafter"/>
</dbReference>
<evidence type="ECO:0000256" key="3">
    <source>
        <dbReference type="ARBA" id="ARBA00022927"/>
    </source>
</evidence>